<evidence type="ECO:0000313" key="2">
    <source>
        <dbReference type="Proteomes" id="UP001140234"/>
    </source>
</evidence>
<keyword evidence="2" id="KW-1185">Reference proteome</keyword>
<organism evidence="1 2">
    <name type="scientific">Coemansia nantahalensis</name>
    <dbReference type="NCBI Taxonomy" id="2789366"/>
    <lineage>
        <taxon>Eukaryota</taxon>
        <taxon>Fungi</taxon>
        <taxon>Fungi incertae sedis</taxon>
        <taxon>Zoopagomycota</taxon>
        <taxon>Kickxellomycotina</taxon>
        <taxon>Kickxellomycetes</taxon>
        <taxon>Kickxellales</taxon>
        <taxon>Kickxellaceae</taxon>
        <taxon>Coemansia</taxon>
    </lineage>
</organism>
<evidence type="ECO:0000313" key="1">
    <source>
        <dbReference type="EMBL" id="KAJ2773947.1"/>
    </source>
</evidence>
<protein>
    <submittedName>
        <fullName evidence="1">Zinc finger HIT domain-containing protein 3</fullName>
    </submittedName>
</protein>
<dbReference type="EMBL" id="JANBUJ010000155">
    <property type="protein sequence ID" value="KAJ2773947.1"/>
    <property type="molecule type" value="Genomic_DNA"/>
</dbReference>
<name>A0ACC1K5H6_9FUNG</name>
<sequence length="144" mass="15384">MANAPCTVCGEAAKYKCPACEARYCSVGCCRAHRAEGCMPQAQPAPPTPAAQGTANAGGDNDGSEKGDEEEDAKHRLRPEDLQRLDGSARVKELLADPCNRALIEAVRRDPHPLQAIRALRQQAGFEELARALLCAAGSEDTQR</sequence>
<gene>
    <name evidence="1" type="primary">ZNHIT3</name>
    <name evidence="1" type="ORF">IWQ57_001052</name>
</gene>
<dbReference type="Proteomes" id="UP001140234">
    <property type="component" value="Unassembled WGS sequence"/>
</dbReference>
<comment type="caution">
    <text evidence="1">The sequence shown here is derived from an EMBL/GenBank/DDBJ whole genome shotgun (WGS) entry which is preliminary data.</text>
</comment>
<accession>A0ACC1K5H6</accession>
<proteinExistence type="predicted"/>
<reference evidence="1" key="1">
    <citation type="submission" date="2022-07" db="EMBL/GenBank/DDBJ databases">
        <title>Phylogenomic reconstructions and comparative analyses of Kickxellomycotina fungi.</title>
        <authorList>
            <person name="Reynolds N.K."/>
            <person name="Stajich J.E."/>
            <person name="Barry K."/>
            <person name="Grigoriev I.V."/>
            <person name="Crous P."/>
            <person name="Smith M.E."/>
        </authorList>
    </citation>
    <scope>NUCLEOTIDE SEQUENCE</scope>
    <source>
        <strain evidence="1">CBS 109366</strain>
    </source>
</reference>